<sequence>MDSDNGRSQKHTRSNGGRPSHGEFVPEQAAQPQYPPYSALYNTRDLFSAIPDDSLSGYEQTMWPAPDLDLMGFGQHFFVDTVPEILPYNYSSNLSYEPPSYDGSYAPGGYTNARTITTGLQPQPSSGQILDLDSQFSFVPDYHSIGLDQTDYWPKDLGYSGNQILSDPLLDRESSSSIWTIDGSNQDLEGFGGQFENNFTTQLNNSPYSQVQY</sequence>
<organism evidence="2 3">
    <name type="scientific">Talaromyces rugulosus</name>
    <name type="common">Penicillium rugulosum</name>
    <dbReference type="NCBI Taxonomy" id="121627"/>
    <lineage>
        <taxon>Eukaryota</taxon>
        <taxon>Fungi</taxon>
        <taxon>Dikarya</taxon>
        <taxon>Ascomycota</taxon>
        <taxon>Pezizomycotina</taxon>
        <taxon>Eurotiomycetes</taxon>
        <taxon>Eurotiomycetidae</taxon>
        <taxon>Eurotiales</taxon>
        <taxon>Trichocomaceae</taxon>
        <taxon>Talaromyces</taxon>
        <taxon>Talaromyces sect. Islandici</taxon>
    </lineage>
</organism>
<name>A0A7H8QNT7_TALRU</name>
<dbReference type="GeneID" id="55989726"/>
<evidence type="ECO:0000256" key="1">
    <source>
        <dbReference type="SAM" id="MobiDB-lite"/>
    </source>
</evidence>
<evidence type="ECO:0000313" key="2">
    <source>
        <dbReference type="EMBL" id="QKX55125.1"/>
    </source>
</evidence>
<feature type="region of interest" description="Disordered" evidence="1">
    <location>
        <begin position="1"/>
        <end position="36"/>
    </location>
</feature>
<dbReference type="RefSeq" id="XP_035341304.1">
    <property type="nucleotide sequence ID" value="XM_035485411.1"/>
</dbReference>
<dbReference type="KEGG" id="trg:TRUGW13939_02217"/>
<accession>A0A7H8QNT7</accession>
<dbReference type="AlphaFoldDB" id="A0A7H8QNT7"/>
<protein>
    <submittedName>
        <fullName evidence="2">Uncharacterized protein</fullName>
    </submittedName>
</protein>
<evidence type="ECO:0000313" key="3">
    <source>
        <dbReference type="Proteomes" id="UP000509510"/>
    </source>
</evidence>
<proteinExistence type="predicted"/>
<dbReference type="Proteomes" id="UP000509510">
    <property type="component" value="Chromosome I"/>
</dbReference>
<reference evidence="3" key="1">
    <citation type="submission" date="2020-06" db="EMBL/GenBank/DDBJ databases">
        <title>A chromosome-scale genome assembly of Talaromyces rugulosus W13939.</title>
        <authorList>
            <person name="Wang B."/>
            <person name="Guo L."/>
            <person name="Ye K."/>
            <person name="Wang L."/>
        </authorList>
    </citation>
    <scope>NUCLEOTIDE SEQUENCE [LARGE SCALE GENOMIC DNA]</scope>
    <source>
        <strain evidence="3">W13939</strain>
    </source>
</reference>
<gene>
    <name evidence="2" type="ORF">TRUGW13939_02217</name>
</gene>
<dbReference type="EMBL" id="CP055898">
    <property type="protein sequence ID" value="QKX55125.1"/>
    <property type="molecule type" value="Genomic_DNA"/>
</dbReference>
<keyword evidence="3" id="KW-1185">Reference proteome</keyword>
<dbReference type="OrthoDB" id="10557963at2759"/>